<evidence type="ECO:0000259" key="5">
    <source>
        <dbReference type="PROSITE" id="PS51384"/>
    </source>
</evidence>
<dbReference type="Pfam" id="PF00175">
    <property type="entry name" value="NAD_binding_1"/>
    <property type="match status" value="1"/>
</dbReference>
<dbReference type="Gene3D" id="3.10.20.30">
    <property type="match status" value="1"/>
</dbReference>
<evidence type="ECO:0000259" key="4">
    <source>
        <dbReference type="PROSITE" id="PS51085"/>
    </source>
</evidence>
<dbReference type="Pfam" id="PF00970">
    <property type="entry name" value="FAD_binding_6"/>
    <property type="match status" value="1"/>
</dbReference>
<feature type="domain" description="2Fe-2S ferredoxin-type" evidence="4">
    <location>
        <begin position="5"/>
        <end position="95"/>
    </location>
</feature>
<keyword evidence="2" id="KW-0408">Iron</keyword>
<evidence type="ECO:0000256" key="1">
    <source>
        <dbReference type="ARBA" id="ARBA00001974"/>
    </source>
</evidence>
<gene>
    <name evidence="6" type="ORF">RD149_12730</name>
</gene>
<organism evidence="6 7">
    <name type="scientific">Gordonia westfalica</name>
    <dbReference type="NCBI Taxonomy" id="158898"/>
    <lineage>
        <taxon>Bacteria</taxon>
        <taxon>Bacillati</taxon>
        <taxon>Actinomycetota</taxon>
        <taxon>Actinomycetes</taxon>
        <taxon>Mycobacteriales</taxon>
        <taxon>Gordoniaceae</taxon>
        <taxon>Gordonia</taxon>
    </lineage>
</organism>
<evidence type="ECO:0000256" key="2">
    <source>
        <dbReference type="ARBA" id="ARBA00022714"/>
    </source>
</evidence>
<keyword evidence="3" id="KW-0411">Iron-sulfur</keyword>
<feature type="domain" description="FAD-binding FR-type" evidence="5">
    <location>
        <begin position="103"/>
        <end position="203"/>
    </location>
</feature>
<dbReference type="SUPFAM" id="SSF54292">
    <property type="entry name" value="2Fe-2S ferredoxin-like"/>
    <property type="match status" value="1"/>
</dbReference>
<dbReference type="Pfam" id="PF00111">
    <property type="entry name" value="Fer2"/>
    <property type="match status" value="1"/>
</dbReference>
<name>A0ABU2GT60_9ACTN</name>
<dbReference type="EMBL" id="JAVLUS010000009">
    <property type="protein sequence ID" value="MDS1114633.1"/>
    <property type="molecule type" value="Genomic_DNA"/>
</dbReference>
<dbReference type="PROSITE" id="PS51384">
    <property type="entry name" value="FAD_FR"/>
    <property type="match status" value="1"/>
</dbReference>
<comment type="caution">
    <text evidence="6">The sequence shown here is derived from an EMBL/GenBank/DDBJ whole genome shotgun (WGS) entry which is preliminary data.</text>
</comment>
<dbReference type="Gene3D" id="2.40.30.10">
    <property type="entry name" value="Translation factors"/>
    <property type="match status" value="1"/>
</dbReference>
<keyword evidence="2" id="KW-0001">2Fe-2S</keyword>
<dbReference type="InterPro" id="IPR001433">
    <property type="entry name" value="OxRdtase_FAD/NAD-bd"/>
</dbReference>
<accession>A0ABU2GT60</accession>
<dbReference type="PANTHER" id="PTHR47354">
    <property type="entry name" value="NADH OXIDOREDUCTASE HCR"/>
    <property type="match status" value="1"/>
</dbReference>
<dbReference type="PROSITE" id="PS00197">
    <property type="entry name" value="2FE2S_FER_1"/>
    <property type="match status" value="1"/>
</dbReference>
<keyword evidence="7" id="KW-1185">Reference proteome</keyword>
<dbReference type="InterPro" id="IPR039261">
    <property type="entry name" value="FNR_nucleotide-bd"/>
</dbReference>
<dbReference type="InterPro" id="IPR036010">
    <property type="entry name" value="2Fe-2S_ferredoxin-like_sf"/>
</dbReference>
<dbReference type="Proteomes" id="UP001265083">
    <property type="component" value="Unassembled WGS sequence"/>
</dbReference>
<dbReference type="RefSeq" id="WP_310950739.1">
    <property type="nucleotide sequence ID" value="NZ_JAVLUS010000009.1"/>
</dbReference>
<sequence>MPGAETFTISTGTSSVSCGPEQKMLDAFLRNGVWVPNSCNQGTCGTCKVRVVRGTVDHPPAPDSVLSTAEQEQGFVLSCQTTPASDVVIDPPAEETGSPRHVLRDIAGTVGAVTSIADDTVSVTVLLDEPLEFTAGQYVELTVPETAETRPYSMANPPSEPDKLEFHIRRQPGGLATEGWIFESLDVGDPVTMSGPWGDFCYEPEEADVGLVLLAGGTGLAPLKAIARAALQDDPEREIHVYHGVRTRTELYDVDFWEGLSATYPGVRYIPCLSREQWSGRTGYVGDAMMEDLPSCRNHAAYLCGPPAMVEAGVKALKRRRMSPRRIRREKYTPAVGLVPA</sequence>
<proteinExistence type="predicted"/>
<dbReference type="SUPFAM" id="SSF63380">
    <property type="entry name" value="Riboflavin synthase domain-like"/>
    <property type="match status" value="1"/>
</dbReference>
<dbReference type="InterPro" id="IPR012675">
    <property type="entry name" value="Beta-grasp_dom_sf"/>
</dbReference>
<dbReference type="CDD" id="cd00207">
    <property type="entry name" value="fer2"/>
    <property type="match status" value="1"/>
</dbReference>
<dbReference type="PANTHER" id="PTHR47354:SF5">
    <property type="entry name" value="PROTEIN RFBI"/>
    <property type="match status" value="1"/>
</dbReference>
<protein>
    <submittedName>
        <fullName evidence="6">2Fe-2S iron-sulfur cluster-binding protein</fullName>
    </submittedName>
</protein>
<evidence type="ECO:0000313" key="7">
    <source>
        <dbReference type="Proteomes" id="UP001265083"/>
    </source>
</evidence>
<dbReference type="InterPro" id="IPR050415">
    <property type="entry name" value="MRET"/>
</dbReference>
<dbReference type="CDD" id="cd06187">
    <property type="entry name" value="O2ase_reductase_like"/>
    <property type="match status" value="1"/>
</dbReference>
<dbReference type="InterPro" id="IPR008333">
    <property type="entry name" value="Cbr1-like_FAD-bd_dom"/>
</dbReference>
<dbReference type="InterPro" id="IPR001041">
    <property type="entry name" value="2Fe-2S_ferredoxin-type"/>
</dbReference>
<dbReference type="InterPro" id="IPR017938">
    <property type="entry name" value="Riboflavin_synthase-like_b-brl"/>
</dbReference>
<dbReference type="PROSITE" id="PS51085">
    <property type="entry name" value="2FE2S_FER_2"/>
    <property type="match status" value="1"/>
</dbReference>
<keyword evidence="2" id="KW-0479">Metal-binding</keyword>
<dbReference type="InterPro" id="IPR017927">
    <property type="entry name" value="FAD-bd_FR_type"/>
</dbReference>
<dbReference type="InterPro" id="IPR001709">
    <property type="entry name" value="Flavoprot_Pyr_Nucl_cyt_Rdtase"/>
</dbReference>
<dbReference type="PRINTS" id="PR00410">
    <property type="entry name" value="PHEHYDRXLASE"/>
</dbReference>
<dbReference type="PRINTS" id="PR00371">
    <property type="entry name" value="FPNCR"/>
</dbReference>
<dbReference type="SUPFAM" id="SSF52343">
    <property type="entry name" value="Ferredoxin reductase-like, C-terminal NADP-linked domain"/>
    <property type="match status" value="1"/>
</dbReference>
<reference evidence="6 7" key="1">
    <citation type="submission" date="2023-08" db="EMBL/GenBank/DDBJ databases">
        <title>Bioegradation of LLDPE and BLDPE plastic by marine bacteria from coast plastic debris.</title>
        <authorList>
            <person name="Rong Z."/>
        </authorList>
    </citation>
    <scope>NUCLEOTIDE SEQUENCE [LARGE SCALE GENOMIC DNA]</scope>
    <source>
        <strain evidence="6 7">Z-2</strain>
    </source>
</reference>
<evidence type="ECO:0000256" key="3">
    <source>
        <dbReference type="ARBA" id="ARBA00023014"/>
    </source>
</evidence>
<dbReference type="Gene3D" id="3.40.50.80">
    <property type="entry name" value="Nucleotide-binding domain of ferredoxin-NADP reductase (FNR) module"/>
    <property type="match status" value="1"/>
</dbReference>
<evidence type="ECO:0000313" key="6">
    <source>
        <dbReference type="EMBL" id="MDS1114633.1"/>
    </source>
</evidence>
<comment type="cofactor">
    <cofactor evidence="1">
        <name>FAD</name>
        <dbReference type="ChEBI" id="CHEBI:57692"/>
    </cofactor>
</comment>
<dbReference type="InterPro" id="IPR006058">
    <property type="entry name" value="2Fe2S_fd_BS"/>
</dbReference>